<name>A0ACC3A3B6_9EURO</name>
<sequence length="111" mass="12675">MPEVNEADVKWIQDERRKLRVRVKAIEPKLDFLCQWIGAPPVTGTKEDPSQGFLCSTPENDTVIVIDTIVWTCDKVEEHMNNILSSHAQMDIAEHEVNKSLLWIETAKTMA</sequence>
<dbReference type="Proteomes" id="UP001172386">
    <property type="component" value="Unassembled WGS sequence"/>
</dbReference>
<comment type="caution">
    <text evidence="1">The sequence shown here is derived from an EMBL/GenBank/DDBJ whole genome shotgun (WGS) entry which is preliminary data.</text>
</comment>
<proteinExistence type="predicted"/>
<evidence type="ECO:0000313" key="2">
    <source>
        <dbReference type="Proteomes" id="UP001172386"/>
    </source>
</evidence>
<evidence type="ECO:0000313" key="1">
    <source>
        <dbReference type="EMBL" id="KAJ9654736.1"/>
    </source>
</evidence>
<reference evidence="1" key="1">
    <citation type="submission" date="2022-10" db="EMBL/GenBank/DDBJ databases">
        <title>Culturing micro-colonial fungi from biological soil crusts in the Mojave desert and describing Neophaeococcomyces mojavensis, and introducing the new genera and species Taxawa tesnikishii.</title>
        <authorList>
            <person name="Kurbessoian T."/>
            <person name="Stajich J.E."/>
        </authorList>
    </citation>
    <scope>NUCLEOTIDE SEQUENCE</scope>
    <source>
        <strain evidence="1">JES_112</strain>
    </source>
</reference>
<keyword evidence="2" id="KW-1185">Reference proteome</keyword>
<organism evidence="1 2">
    <name type="scientific">Neophaeococcomyces mojaviensis</name>
    <dbReference type="NCBI Taxonomy" id="3383035"/>
    <lineage>
        <taxon>Eukaryota</taxon>
        <taxon>Fungi</taxon>
        <taxon>Dikarya</taxon>
        <taxon>Ascomycota</taxon>
        <taxon>Pezizomycotina</taxon>
        <taxon>Eurotiomycetes</taxon>
        <taxon>Chaetothyriomycetidae</taxon>
        <taxon>Chaetothyriales</taxon>
        <taxon>Chaetothyriales incertae sedis</taxon>
        <taxon>Neophaeococcomyces</taxon>
    </lineage>
</organism>
<gene>
    <name evidence="1" type="ORF">H2198_006254</name>
</gene>
<dbReference type="EMBL" id="JAPDRQ010000113">
    <property type="protein sequence ID" value="KAJ9654736.1"/>
    <property type="molecule type" value="Genomic_DNA"/>
</dbReference>
<protein>
    <submittedName>
        <fullName evidence="1">Uncharacterized protein</fullName>
    </submittedName>
</protein>
<accession>A0ACC3A3B6</accession>